<keyword evidence="2" id="KW-0238">DNA-binding</keyword>
<dbReference type="PANTHER" id="PTHR30146">
    <property type="entry name" value="LACI-RELATED TRANSCRIPTIONAL REPRESSOR"/>
    <property type="match status" value="1"/>
</dbReference>
<gene>
    <name evidence="5" type="ORF">Prum_090290</name>
</gene>
<evidence type="ECO:0000256" key="1">
    <source>
        <dbReference type="ARBA" id="ARBA00023015"/>
    </source>
</evidence>
<dbReference type="Pfam" id="PF13377">
    <property type="entry name" value="Peripla_BP_3"/>
    <property type="match status" value="1"/>
</dbReference>
<comment type="caution">
    <text evidence="5">The sequence shown here is derived from an EMBL/GenBank/DDBJ whole genome shotgun (WGS) entry which is preliminary data.</text>
</comment>
<name>A0A6V8LMQ6_9ACTN</name>
<dbReference type="InterPro" id="IPR028082">
    <property type="entry name" value="Peripla_BP_I"/>
</dbReference>
<dbReference type="GO" id="GO:0003700">
    <property type="term" value="F:DNA-binding transcription factor activity"/>
    <property type="evidence" value="ECO:0007669"/>
    <property type="project" value="TreeGrafter"/>
</dbReference>
<proteinExistence type="predicted"/>
<protein>
    <recommendedName>
        <fullName evidence="4">Transcriptional regulator LacI/GalR-like sensor domain-containing protein</fullName>
    </recommendedName>
</protein>
<dbReference type="PANTHER" id="PTHR30146:SF109">
    <property type="entry name" value="HTH-TYPE TRANSCRIPTIONAL REGULATOR GALS"/>
    <property type="match status" value="1"/>
</dbReference>
<keyword evidence="6" id="KW-1185">Reference proteome</keyword>
<evidence type="ECO:0000256" key="3">
    <source>
        <dbReference type="ARBA" id="ARBA00023163"/>
    </source>
</evidence>
<keyword evidence="1" id="KW-0805">Transcription regulation</keyword>
<evidence type="ECO:0000313" key="5">
    <source>
        <dbReference type="EMBL" id="GFJ95387.1"/>
    </source>
</evidence>
<dbReference type="InterPro" id="IPR046335">
    <property type="entry name" value="LacI/GalR-like_sensor"/>
</dbReference>
<evidence type="ECO:0000256" key="2">
    <source>
        <dbReference type="ARBA" id="ARBA00023125"/>
    </source>
</evidence>
<keyword evidence="3" id="KW-0804">Transcription</keyword>
<reference evidence="5 6" key="2">
    <citation type="submission" date="2020-03" db="EMBL/GenBank/DDBJ databases">
        <authorList>
            <person name="Ichikawa N."/>
            <person name="Kimura A."/>
            <person name="Kitahashi Y."/>
            <person name="Uohara A."/>
        </authorList>
    </citation>
    <scope>NUCLEOTIDE SEQUENCE [LARGE SCALE GENOMIC DNA]</scope>
    <source>
        <strain evidence="5 6">NBRC 108638</strain>
    </source>
</reference>
<accession>A0A6V8LMQ6</accession>
<reference evidence="5 6" key="1">
    <citation type="submission" date="2020-03" db="EMBL/GenBank/DDBJ databases">
        <title>Whole genome shotgun sequence of Phytohabitans rumicis NBRC 108638.</title>
        <authorList>
            <person name="Komaki H."/>
            <person name="Tamura T."/>
        </authorList>
    </citation>
    <scope>NUCLEOTIDE SEQUENCE [LARGE SCALE GENOMIC DNA]</scope>
    <source>
        <strain evidence="5 6">NBRC 108638</strain>
    </source>
</reference>
<feature type="domain" description="Transcriptional regulator LacI/GalR-like sensor" evidence="4">
    <location>
        <begin position="1"/>
        <end position="69"/>
    </location>
</feature>
<sequence>MRIPDDVALVGFDNWDVMALACQPPLTSVDMDLEGLGRAAANLLLAAINGQPTPGRQTHPCRLVVRESTAAPGGWPARSSSR</sequence>
<dbReference type="SUPFAM" id="SSF53822">
    <property type="entry name" value="Periplasmic binding protein-like I"/>
    <property type="match status" value="1"/>
</dbReference>
<dbReference type="AlphaFoldDB" id="A0A6V8LMQ6"/>
<dbReference type="EMBL" id="BLPG01000001">
    <property type="protein sequence ID" value="GFJ95387.1"/>
    <property type="molecule type" value="Genomic_DNA"/>
</dbReference>
<dbReference type="Gene3D" id="3.40.50.2300">
    <property type="match status" value="1"/>
</dbReference>
<dbReference type="GO" id="GO:0000976">
    <property type="term" value="F:transcription cis-regulatory region binding"/>
    <property type="evidence" value="ECO:0007669"/>
    <property type="project" value="TreeGrafter"/>
</dbReference>
<evidence type="ECO:0000313" key="6">
    <source>
        <dbReference type="Proteomes" id="UP000482960"/>
    </source>
</evidence>
<dbReference type="Proteomes" id="UP000482960">
    <property type="component" value="Unassembled WGS sequence"/>
</dbReference>
<organism evidence="5 6">
    <name type="scientific">Phytohabitans rumicis</name>
    <dbReference type="NCBI Taxonomy" id="1076125"/>
    <lineage>
        <taxon>Bacteria</taxon>
        <taxon>Bacillati</taxon>
        <taxon>Actinomycetota</taxon>
        <taxon>Actinomycetes</taxon>
        <taxon>Micromonosporales</taxon>
        <taxon>Micromonosporaceae</taxon>
    </lineage>
</organism>
<evidence type="ECO:0000259" key="4">
    <source>
        <dbReference type="Pfam" id="PF13377"/>
    </source>
</evidence>